<sequence>MNDFLNSNGIVHQTTCPYTPQQNGIAERKHRHLLNVAGSLLFKGGLPLKFWSECVLTATYLVNRIPSSVLNGKSPYELVLYETESYEDDKRPDDDGRVTSDCTGSDQHPSAIDRTEGNSSEQQPNSSSQNAEGADTPSTPNEEVTPSEGGVNPPITRRSTRNTSIPKRLQDYVVEGKVKYGLERVVNYSRLSAENRCFMSTLNKSIEPTTYSEASMDPSWVRAMNEEMEALFRNNTWTLVELPPGRKPIGCKWVYKIKYRSTGEIERYKARLVAKGYSQKEGVDFDETFSLVAKIVTIRCVISIAVQRDWPLFQLDINNAFLYGELNEDVYMCPPEGYYSKNETKCDYSLFIKSSKESFLALLVYVDDIILTGNNLNELNKIKSLLQSKFMIKDLGELKYFLGIEVIKSDAGICLSQRKYCIELLAEYGLTGCKPVVTPIELNYSLVKSCKKSEPLINITGYQRLIGKLIYLSHTRPDISYAVQYLSQFMHSPSKCHLQIALRLLRYLKNAPGKGILFSKGNCLISWKSKKQGTVSRSSAEAEYRAMSSATCEAQWLVNILKELKVEIKLPVPLFCDNSAAISISANPVFHDKTKHFEIDLFFLREKIYSGAIKVLPTESKDQLADIFTKGLLNNQHEKMWLMGFWSQRSDVDGLKRKDNHVLTSSLVHQVLGLWFSAILLLVLPHSQLAFLLLLRLLCLLRD</sequence>
<dbReference type="SUPFAM" id="SSF53098">
    <property type="entry name" value="Ribonuclease H-like"/>
    <property type="match status" value="1"/>
</dbReference>
<dbReference type="InterPro" id="IPR013103">
    <property type="entry name" value="RVT_2"/>
</dbReference>
<feature type="domain" description="Integrase catalytic" evidence="3">
    <location>
        <begin position="1"/>
        <end position="83"/>
    </location>
</feature>
<dbReference type="EMBL" id="JBCNJP010000027">
    <property type="protein sequence ID" value="KAK9053333.1"/>
    <property type="molecule type" value="Genomic_DNA"/>
</dbReference>
<keyword evidence="2" id="KW-0472">Membrane</keyword>
<feature type="region of interest" description="Disordered" evidence="1">
    <location>
        <begin position="84"/>
        <end position="164"/>
    </location>
</feature>
<feature type="transmembrane region" description="Helical" evidence="2">
    <location>
        <begin position="672"/>
        <end position="695"/>
    </location>
</feature>
<reference evidence="4 5" key="1">
    <citation type="submission" date="2024-04" db="EMBL/GenBank/DDBJ databases">
        <title>The reference genome of an endangered Asteraceae, Deinandra increscens subsp. villosa, native to the Central Coast of California.</title>
        <authorList>
            <person name="Guilliams M."/>
            <person name="Hasenstab-Lehman K."/>
            <person name="Meyer R."/>
            <person name="Mcevoy S."/>
        </authorList>
    </citation>
    <scope>NUCLEOTIDE SEQUENCE [LARGE SCALE GENOMIC DNA]</scope>
    <source>
        <tissue evidence="4">Leaf</tissue>
    </source>
</reference>
<dbReference type="Proteomes" id="UP001408789">
    <property type="component" value="Unassembled WGS sequence"/>
</dbReference>
<comment type="caution">
    <text evidence="4">The sequence shown here is derived from an EMBL/GenBank/DDBJ whole genome shotgun (WGS) entry which is preliminary data.</text>
</comment>
<dbReference type="AlphaFoldDB" id="A0AAP0CHB7"/>
<keyword evidence="2" id="KW-0812">Transmembrane</keyword>
<dbReference type="PROSITE" id="PS50994">
    <property type="entry name" value="INTEGRASE"/>
    <property type="match status" value="1"/>
</dbReference>
<dbReference type="SUPFAM" id="SSF56672">
    <property type="entry name" value="DNA/RNA polymerases"/>
    <property type="match status" value="1"/>
</dbReference>
<dbReference type="InterPro" id="IPR012337">
    <property type="entry name" value="RNaseH-like_sf"/>
</dbReference>
<gene>
    <name evidence="4" type="ORF">SSX86_029966</name>
</gene>
<proteinExistence type="predicted"/>
<keyword evidence="5" id="KW-1185">Reference proteome</keyword>
<dbReference type="GO" id="GO:0003676">
    <property type="term" value="F:nucleic acid binding"/>
    <property type="evidence" value="ECO:0007669"/>
    <property type="project" value="InterPro"/>
</dbReference>
<keyword evidence="2" id="KW-1133">Transmembrane helix</keyword>
<dbReference type="PANTHER" id="PTHR11439:SF512">
    <property type="entry name" value="RNA-DIRECTED DNA POLYMERASE"/>
    <property type="match status" value="1"/>
</dbReference>
<dbReference type="InterPro" id="IPR036397">
    <property type="entry name" value="RNaseH_sf"/>
</dbReference>
<feature type="compositionally biased region" description="Basic and acidic residues" evidence="1">
    <location>
        <begin position="88"/>
        <end position="98"/>
    </location>
</feature>
<dbReference type="PANTHER" id="PTHR11439">
    <property type="entry name" value="GAG-POL-RELATED RETROTRANSPOSON"/>
    <property type="match status" value="1"/>
</dbReference>
<organism evidence="4 5">
    <name type="scientific">Deinandra increscens subsp. villosa</name>
    <dbReference type="NCBI Taxonomy" id="3103831"/>
    <lineage>
        <taxon>Eukaryota</taxon>
        <taxon>Viridiplantae</taxon>
        <taxon>Streptophyta</taxon>
        <taxon>Embryophyta</taxon>
        <taxon>Tracheophyta</taxon>
        <taxon>Spermatophyta</taxon>
        <taxon>Magnoliopsida</taxon>
        <taxon>eudicotyledons</taxon>
        <taxon>Gunneridae</taxon>
        <taxon>Pentapetalae</taxon>
        <taxon>asterids</taxon>
        <taxon>campanulids</taxon>
        <taxon>Asterales</taxon>
        <taxon>Asteraceae</taxon>
        <taxon>Asteroideae</taxon>
        <taxon>Heliantheae alliance</taxon>
        <taxon>Madieae</taxon>
        <taxon>Madiinae</taxon>
        <taxon>Deinandra</taxon>
    </lineage>
</organism>
<dbReference type="InterPro" id="IPR001584">
    <property type="entry name" value="Integrase_cat-core"/>
</dbReference>
<dbReference type="GO" id="GO:0015074">
    <property type="term" value="P:DNA integration"/>
    <property type="evidence" value="ECO:0007669"/>
    <property type="project" value="InterPro"/>
</dbReference>
<dbReference type="CDD" id="cd09272">
    <property type="entry name" value="RNase_HI_RT_Ty1"/>
    <property type="match status" value="1"/>
</dbReference>
<dbReference type="Pfam" id="PF07727">
    <property type="entry name" value="RVT_2"/>
    <property type="match status" value="2"/>
</dbReference>
<evidence type="ECO:0000313" key="5">
    <source>
        <dbReference type="Proteomes" id="UP001408789"/>
    </source>
</evidence>
<protein>
    <recommendedName>
        <fullName evidence="3">Integrase catalytic domain-containing protein</fullName>
    </recommendedName>
</protein>
<dbReference type="Gene3D" id="3.30.420.10">
    <property type="entry name" value="Ribonuclease H-like superfamily/Ribonuclease H"/>
    <property type="match status" value="1"/>
</dbReference>
<evidence type="ECO:0000259" key="3">
    <source>
        <dbReference type="PROSITE" id="PS50994"/>
    </source>
</evidence>
<evidence type="ECO:0000256" key="1">
    <source>
        <dbReference type="SAM" id="MobiDB-lite"/>
    </source>
</evidence>
<dbReference type="InterPro" id="IPR043502">
    <property type="entry name" value="DNA/RNA_pol_sf"/>
</dbReference>
<accession>A0AAP0CHB7</accession>
<evidence type="ECO:0000256" key="2">
    <source>
        <dbReference type="SAM" id="Phobius"/>
    </source>
</evidence>
<evidence type="ECO:0000313" key="4">
    <source>
        <dbReference type="EMBL" id="KAK9053333.1"/>
    </source>
</evidence>
<feature type="compositionally biased region" description="Low complexity" evidence="1">
    <location>
        <begin position="118"/>
        <end position="130"/>
    </location>
</feature>
<name>A0AAP0CHB7_9ASTR</name>